<comment type="caution">
    <text evidence="1">The sequence shown here is derived from an EMBL/GenBank/DDBJ whole genome shotgun (WGS) entry which is preliminary data.</text>
</comment>
<keyword evidence="2" id="KW-1185">Reference proteome</keyword>
<dbReference type="EMBL" id="WNYA01000004">
    <property type="protein sequence ID" value="KAG8577169.1"/>
    <property type="molecule type" value="Genomic_DNA"/>
</dbReference>
<evidence type="ECO:0000313" key="1">
    <source>
        <dbReference type="EMBL" id="KAG8577169.1"/>
    </source>
</evidence>
<dbReference type="Proteomes" id="UP000824782">
    <property type="component" value="Unassembled WGS sequence"/>
</dbReference>
<evidence type="ECO:0000313" key="2">
    <source>
        <dbReference type="Proteomes" id="UP000824782"/>
    </source>
</evidence>
<protein>
    <submittedName>
        <fullName evidence="1">Uncharacterized protein</fullName>
    </submittedName>
</protein>
<name>A0AAV7BXS3_ENGPU</name>
<dbReference type="AlphaFoldDB" id="A0AAV7BXS3"/>
<accession>A0AAV7BXS3</accession>
<proteinExistence type="predicted"/>
<sequence>MQARKRRPKGKKEKARKKGVEEVLHVNASGVFLQAM</sequence>
<organism evidence="1 2">
    <name type="scientific">Engystomops pustulosus</name>
    <name type="common">Tungara frog</name>
    <name type="synonym">Physalaemus pustulosus</name>
    <dbReference type="NCBI Taxonomy" id="76066"/>
    <lineage>
        <taxon>Eukaryota</taxon>
        <taxon>Metazoa</taxon>
        <taxon>Chordata</taxon>
        <taxon>Craniata</taxon>
        <taxon>Vertebrata</taxon>
        <taxon>Euteleostomi</taxon>
        <taxon>Amphibia</taxon>
        <taxon>Batrachia</taxon>
        <taxon>Anura</taxon>
        <taxon>Neobatrachia</taxon>
        <taxon>Hyloidea</taxon>
        <taxon>Leptodactylidae</taxon>
        <taxon>Leiuperinae</taxon>
        <taxon>Engystomops</taxon>
    </lineage>
</organism>
<reference evidence="1" key="1">
    <citation type="thesis" date="2020" institute="ProQuest LLC" country="789 East Eisenhower Parkway, Ann Arbor, MI, USA">
        <title>Comparative Genomics and Chromosome Evolution.</title>
        <authorList>
            <person name="Mudd A.B."/>
        </authorList>
    </citation>
    <scope>NUCLEOTIDE SEQUENCE</scope>
    <source>
        <strain evidence="1">237g6f4</strain>
        <tissue evidence="1">Blood</tissue>
    </source>
</reference>
<gene>
    <name evidence="1" type="ORF">GDO81_010093</name>
</gene>